<accession>A0A0D0J109</accession>
<dbReference type="AlphaFoldDB" id="A0A0D0J109"/>
<sequence length="151" mass="16806">MSEAEYKAVLVSILRQHSLPALEKLRLVGLNLSAKTRMMMIGIHPGQSKEGFFDVHIHLDGPDLYLLNKAIAPYRSLFEVSCIDGRMIPDVPMFDAENAGFSVNDAFVDVCMDWAEELWSQSEGIDVAAQMFSDEGYGSVSEKPLPRGVRQ</sequence>
<gene>
    <name evidence="1" type="ORF">RU07_21175</name>
</gene>
<organism evidence="1 2">
    <name type="scientific">Agrobacterium tumefaciens</name>
    <dbReference type="NCBI Taxonomy" id="358"/>
    <lineage>
        <taxon>Bacteria</taxon>
        <taxon>Pseudomonadati</taxon>
        <taxon>Pseudomonadota</taxon>
        <taxon>Alphaproteobacteria</taxon>
        <taxon>Hyphomicrobiales</taxon>
        <taxon>Rhizobiaceae</taxon>
        <taxon>Rhizobium/Agrobacterium group</taxon>
        <taxon>Agrobacterium</taxon>
        <taxon>Agrobacterium tumefaciens complex</taxon>
    </lineage>
</organism>
<protein>
    <submittedName>
        <fullName evidence="1">Uncharacterized protein</fullName>
    </submittedName>
</protein>
<dbReference type="Proteomes" id="UP000035017">
    <property type="component" value="Unassembled WGS sequence"/>
</dbReference>
<dbReference type="EMBL" id="JXQV01000030">
    <property type="protein sequence ID" value="KIP99164.1"/>
    <property type="molecule type" value="Genomic_DNA"/>
</dbReference>
<comment type="caution">
    <text evidence="1">The sequence shown here is derived from an EMBL/GenBank/DDBJ whole genome shotgun (WGS) entry which is preliminary data.</text>
</comment>
<evidence type="ECO:0000313" key="1">
    <source>
        <dbReference type="EMBL" id="KIP99164.1"/>
    </source>
</evidence>
<name>A0A0D0J109_AGRTU</name>
<dbReference type="Pfam" id="PF19926">
    <property type="entry name" value="DUF6389"/>
    <property type="match status" value="1"/>
</dbReference>
<dbReference type="InterPro" id="IPR045661">
    <property type="entry name" value="DUF6389"/>
</dbReference>
<proteinExistence type="predicted"/>
<evidence type="ECO:0000313" key="2">
    <source>
        <dbReference type="Proteomes" id="UP000035017"/>
    </source>
</evidence>
<reference evidence="1 2" key="1">
    <citation type="submission" date="2014-12" db="EMBL/GenBank/DDBJ databases">
        <title>16Stimator: statistical estimation of ribosomal gene copy numbers from draft genome assemblies.</title>
        <authorList>
            <person name="Perisin M.A."/>
            <person name="Vetter M."/>
            <person name="Gilbert J.A."/>
            <person name="Bergelson J."/>
        </authorList>
    </citation>
    <scope>NUCLEOTIDE SEQUENCE [LARGE SCALE GENOMIC DNA]</scope>
    <source>
        <strain evidence="1 2">MEJ076</strain>
    </source>
</reference>